<comment type="catalytic activity">
    <reaction evidence="1">
        <text>Hydrolysis of terminal non-reducing N-acetyl-D-hexosamine residues in N-acetyl-beta-D-hexosaminides.</text>
        <dbReference type="EC" id="3.2.1.52"/>
    </reaction>
</comment>
<feature type="domain" description="Glycoside hydrolase family 20 catalytic" evidence="5">
    <location>
        <begin position="26"/>
        <end position="125"/>
    </location>
</feature>
<dbReference type="PANTHER" id="PTHR22600:SF57">
    <property type="entry name" value="BETA-N-ACETYLHEXOSAMINIDASE"/>
    <property type="match status" value="1"/>
</dbReference>
<accession>A0AAD5U3Z3</accession>
<protein>
    <recommendedName>
        <fullName evidence="3">beta-N-acetylhexosaminidase</fullName>
        <ecNumber evidence="3">3.2.1.52</ecNumber>
    </recommendedName>
</protein>
<dbReference type="AlphaFoldDB" id="A0AAD5U3Z3"/>
<organism evidence="6 7">
    <name type="scientific">Clydaea vesicula</name>
    <dbReference type="NCBI Taxonomy" id="447962"/>
    <lineage>
        <taxon>Eukaryota</taxon>
        <taxon>Fungi</taxon>
        <taxon>Fungi incertae sedis</taxon>
        <taxon>Chytridiomycota</taxon>
        <taxon>Chytridiomycota incertae sedis</taxon>
        <taxon>Chytridiomycetes</taxon>
        <taxon>Lobulomycetales</taxon>
        <taxon>Lobulomycetaceae</taxon>
        <taxon>Clydaea</taxon>
    </lineage>
</organism>
<evidence type="ECO:0000313" key="6">
    <source>
        <dbReference type="EMBL" id="KAJ3220624.1"/>
    </source>
</evidence>
<dbReference type="GO" id="GO:0016020">
    <property type="term" value="C:membrane"/>
    <property type="evidence" value="ECO:0007669"/>
    <property type="project" value="TreeGrafter"/>
</dbReference>
<dbReference type="InterPro" id="IPR017853">
    <property type="entry name" value="GH"/>
</dbReference>
<keyword evidence="7" id="KW-1185">Reference proteome</keyword>
<evidence type="ECO:0000256" key="4">
    <source>
        <dbReference type="ARBA" id="ARBA00022801"/>
    </source>
</evidence>
<reference evidence="6" key="1">
    <citation type="submission" date="2020-05" db="EMBL/GenBank/DDBJ databases">
        <title>Phylogenomic resolution of chytrid fungi.</title>
        <authorList>
            <person name="Stajich J.E."/>
            <person name="Amses K."/>
            <person name="Simmons R."/>
            <person name="Seto K."/>
            <person name="Myers J."/>
            <person name="Bonds A."/>
            <person name="Quandt C.A."/>
            <person name="Barry K."/>
            <person name="Liu P."/>
            <person name="Grigoriev I."/>
            <person name="Longcore J.E."/>
            <person name="James T.Y."/>
        </authorList>
    </citation>
    <scope>NUCLEOTIDE SEQUENCE</scope>
    <source>
        <strain evidence="6">JEL0476</strain>
    </source>
</reference>
<dbReference type="SUPFAM" id="SSF51445">
    <property type="entry name" value="(Trans)glycosidases"/>
    <property type="match status" value="1"/>
</dbReference>
<keyword evidence="4" id="KW-0378">Hydrolase</keyword>
<dbReference type="Pfam" id="PF00728">
    <property type="entry name" value="Glyco_hydro_20"/>
    <property type="match status" value="1"/>
</dbReference>
<evidence type="ECO:0000256" key="1">
    <source>
        <dbReference type="ARBA" id="ARBA00001231"/>
    </source>
</evidence>
<dbReference type="Gene3D" id="3.20.20.80">
    <property type="entry name" value="Glycosidases"/>
    <property type="match status" value="1"/>
</dbReference>
<evidence type="ECO:0000313" key="7">
    <source>
        <dbReference type="Proteomes" id="UP001211065"/>
    </source>
</evidence>
<evidence type="ECO:0000259" key="5">
    <source>
        <dbReference type="Pfam" id="PF00728"/>
    </source>
</evidence>
<dbReference type="InterPro" id="IPR015883">
    <property type="entry name" value="Glyco_hydro_20_cat"/>
</dbReference>
<dbReference type="Proteomes" id="UP001211065">
    <property type="component" value="Unassembled WGS sequence"/>
</dbReference>
<dbReference type="InterPro" id="IPR025705">
    <property type="entry name" value="Beta_hexosaminidase_sua/sub"/>
</dbReference>
<dbReference type="PANTHER" id="PTHR22600">
    <property type="entry name" value="BETA-HEXOSAMINIDASE"/>
    <property type="match status" value="1"/>
</dbReference>
<evidence type="ECO:0000256" key="3">
    <source>
        <dbReference type="ARBA" id="ARBA00012663"/>
    </source>
</evidence>
<dbReference type="GO" id="GO:0004563">
    <property type="term" value="F:beta-N-acetylhexosaminidase activity"/>
    <property type="evidence" value="ECO:0007669"/>
    <property type="project" value="UniProtKB-EC"/>
</dbReference>
<comment type="caution">
    <text evidence="6">The sequence shown here is derived from an EMBL/GenBank/DDBJ whole genome shotgun (WGS) entry which is preliminary data.</text>
</comment>
<dbReference type="EMBL" id="JADGJW010000286">
    <property type="protein sequence ID" value="KAJ3220624.1"/>
    <property type="molecule type" value="Genomic_DNA"/>
</dbReference>
<comment type="similarity">
    <text evidence="2">Belongs to the glycosyl hydrolase 20 family.</text>
</comment>
<dbReference type="GO" id="GO:0005975">
    <property type="term" value="P:carbohydrate metabolic process"/>
    <property type="evidence" value="ECO:0007669"/>
    <property type="project" value="InterPro"/>
</dbReference>
<gene>
    <name evidence="6" type="ORF">HK099_004140</name>
</gene>
<name>A0AAD5U3Z3_9FUNG</name>
<sequence length="226" mass="25981">MAILKRAASGNIDPISIGVDPTTNSNSMIEVSTKLGYKTIASPSDFWYLDCGPQVPWCADKFDNNKPVWHSWKKMYDFNPTKSITNKEKVIGGEAALWSEAIKENSLDYVIWPRLAAVAERLWSKEEVILNERTEARLNRFRSSLINEIYINASITSNFEGKLDNYYRVEWCDFNLNSDSQKAIDSGYPGIVKNDSKEYYDYCETAKNYKTNSLKYSVPNRVEYPF</sequence>
<evidence type="ECO:0000256" key="2">
    <source>
        <dbReference type="ARBA" id="ARBA00006285"/>
    </source>
</evidence>
<dbReference type="EC" id="3.2.1.52" evidence="3"/>
<proteinExistence type="inferred from homology"/>
<dbReference type="GO" id="GO:0030203">
    <property type="term" value="P:glycosaminoglycan metabolic process"/>
    <property type="evidence" value="ECO:0007669"/>
    <property type="project" value="TreeGrafter"/>
</dbReference>
<dbReference type="PRINTS" id="PR00738">
    <property type="entry name" value="GLHYDRLASE20"/>
</dbReference>